<feature type="transmembrane region" description="Helical" evidence="1">
    <location>
        <begin position="6"/>
        <end position="21"/>
    </location>
</feature>
<name>A0A371H8M5_MUCPR</name>
<dbReference type="AlphaFoldDB" id="A0A371H8M5"/>
<dbReference type="Gene3D" id="3.30.420.10">
    <property type="entry name" value="Ribonuclease H-like superfamily/Ribonuclease H"/>
    <property type="match status" value="1"/>
</dbReference>
<keyword evidence="1" id="KW-0812">Transmembrane</keyword>
<proteinExistence type="predicted"/>
<dbReference type="SUPFAM" id="SSF53098">
    <property type="entry name" value="Ribonuclease H-like"/>
    <property type="match status" value="1"/>
</dbReference>
<reference evidence="2" key="1">
    <citation type="submission" date="2018-05" db="EMBL/GenBank/DDBJ databases">
        <title>Draft genome of Mucuna pruriens seed.</title>
        <authorList>
            <person name="Nnadi N.E."/>
            <person name="Vos R."/>
            <person name="Hasami M.H."/>
            <person name="Devisetty U.K."/>
            <person name="Aguiy J.C."/>
        </authorList>
    </citation>
    <scope>NUCLEOTIDE SEQUENCE [LARGE SCALE GENOMIC DNA]</scope>
    <source>
        <strain evidence="2">JCA_2017</strain>
    </source>
</reference>
<evidence type="ECO:0000256" key="1">
    <source>
        <dbReference type="SAM" id="Phobius"/>
    </source>
</evidence>
<sequence length="252" mass="29040">MVSTHGLVTLLIILLHLFYPLKHLDHIRIKLRVMLNIMCGMIHICGNFVVIRMPITSLPPASSAKEKVFDVWGIDFMGPFHVSYGYAYILLVVDYVKAKTTKTNDAKVIVDFVWCAKALINDQGSHFCNKTMPPCLRSMRLCIGWLLLIIPKPMGRLRCLIERSSKFCKRWRILIERIGATTSHYQIVFVKACHLPIEIEHCACWAVKRCNLAFNQAGKERKLQLQELEKLRLKAYCHNPKIVTQGLTHHYL</sequence>
<accession>A0A371H8M5</accession>
<keyword evidence="3" id="KW-1185">Reference proteome</keyword>
<feature type="transmembrane region" description="Helical" evidence="1">
    <location>
        <begin position="71"/>
        <end position="93"/>
    </location>
</feature>
<comment type="caution">
    <text evidence="2">The sequence shown here is derived from an EMBL/GenBank/DDBJ whole genome shotgun (WGS) entry which is preliminary data.</text>
</comment>
<dbReference type="PANTHER" id="PTHR47266">
    <property type="entry name" value="ENDONUCLEASE-RELATED"/>
    <property type="match status" value="1"/>
</dbReference>
<dbReference type="Proteomes" id="UP000257109">
    <property type="component" value="Unassembled WGS sequence"/>
</dbReference>
<protein>
    <recommendedName>
        <fullName evidence="4">Integrase catalytic domain-containing protein</fullName>
    </recommendedName>
</protein>
<organism evidence="2 3">
    <name type="scientific">Mucuna pruriens</name>
    <name type="common">Velvet bean</name>
    <name type="synonym">Dolichos pruriens</name>
    <dbReference type="NCBI Taxonomy" id="157652"/>
    <lineage>
        <taxon>Eukaryota</taxon>
        <taxon>Viridiplantae</taxon>
        <taxon>Streptophyta</taxon>
        <taxon>Embryophyta</taxon>
        <taxon>Tracheophyta</taxon>
        <taxon>Spermatophyta</taxon>
        <taxon>Magnoliopsida</taxon>
        <taxon>eudicotyledons</taxon>
        <taxon>Gunneridae</taxon>
        <taxon>Pentapetalae</taxon>
        <taxon>rosids</taxon>
        <taxon>fabids</taxon>
        <taxon>Fabales</taxon>
        <taxon>Fabaceae</taxon>
        <taxon>Papilionoideae</taxon>
        <taxon>50 kb inversion clade</taxon>
        <taxon>NPAAA clade</taxon>
        <taxon>indigoferoid/millettioid clade</taxon>
        <taxon>Phaseoleae</taxon>
        <taxon>Mucuna</taxon>
    </lineage>
</organism>
<feature type="transmembrane region" description="Helical" evidence="1">
    <location>
        <begin position="33"/>
        <end position="51"/>
    </location>
</feature>
<feature type="non-terminal residue" evidence="2">
    <location>
        <position position="1"/>
    </location>
</feature>
<dbReference type="InterPro" id="IPR036397">
    <property type="entry name" value="RNaseH_sf"/>
</dbReference>
<evidence type="ECO:0000313" key="3">
    <source>
        <dbReference type="Proteomes" id="UP000257109"/>
    </source>
</evidence>
<dbReference type="InterPro" id="IPR052160">
    <property type="entry name" value="Gypsy_RT_Integrase-like"/>
</dbReference>
<gene>
    <name evidence="2" type="ORF">CR513_17828</name>
</gene>
<evidence type="ECO:0008006" key="4">
    <source>
        <dbReference type="Google" id="ProtNLM"/>
    </source>
</evidence>
<dbReference type="GO" id="GO:0003676">
    <property type="term" value="F:nucleic acid binding"/>
    <property type="evidence" value="ECO:0007669"/>
    <property type="project" value="InterPro"/>
</dbReference>
<dbReference type="InterPro" id="IPR012337">
    <property type="entry name" value="RNaseH-like_sf"/>
</dbReference>
<dbReference type="EMBL" id="QJKJ01003290">
    <property type="protein sequence ID" value="RDX99149.1"/>
    <property type="molecule type" value="Genomic_DNA"/>
</dbReference>
<evidence type="ECO:0000313" key="2">
    <source>
        <dbReference type="EMBL" id="RDX99149.1"/>
    </source>
</evidence>
<keyword evidence="1" id="KW-0472">Membrane</keyword>
<keyword evidence="1" id="KW-1133">Transmembrane helix</keyword>